<comment type="caution">
    <text evidence="2">The sequence shown here is derived from an EMBL/GenBank/DDBJ whole genome shotgun (WGS) entry which is preliminary data.</text>
</comment>
<feature type="compositionally biased region" description="Basic and acidic residues" evidence="1">
    <location>
        <begin position="82"/>
        <end position="93"/>
    </location>
</feature>
<evidence type="ECO:0000256" key="1">
    <source>
        <dbReference type="SAM" id="MobiDB-lite"/>
    </source>
</evidence>
<organism evidence="2 3">
    <name type="scientific">Mycoemilia scoparia</name>
    <dbReference type="NCBI Taxonomy" id="417184"/>
    <lineage>
        <taxon>Eukaryota</taxon>
        <taxon>Fungi</taxon>
        <taxon>Fungi incertae sedis</taxon>
        <taxon>Zoopagomycota</taxon>
        <taxon>Kickxellomycotina</taxon>
        <taxon>Kickxellomycetes</taxon>
        <taxon>Kickxellales</taxon>
        <taxon>Kickxellaceae</taxon>
        <taxon>Mycoemilia</taxon>
    </lineage>
</organism>
<feature type="non-terminal residue" evidence="2">
    <location>
        <position position="165"/>
    </location>
</feature>
<name>A0A9W8DLS3_9FUNG</name>
<sequence>MAKPDARALLRQARMSKKIQKQRAQQPKSAATAPIEMNQPSMPMQESGSQNNKRKPEDILQPNEVIPYNNSNNNNSSETESVEPKRKQQKQDPADATEDGENGDIEAELAEFQKQIADLDHQADSDADADDGPSSVAKTAEQNDAKVETKEEPAMEIDVEQESKT</sequence>
<evidence type="ECO:0000313" key="3">
    <source>
        <dbReference type="Proteomes" id="UP001150538"/>
    </source>
</evidence>
<accession>A0A9W8DLS3</accession>
<feature type="compositionally biased region" description="Basic and acidic residues" evidence="1">
    <location>
        <begin position="141"/>
        <end position="153"/>
    </location>
</feature>
<dbReference type="AlphaFoldDB" id="A0A9W8DLS3"/>
<dbReference type="EMBL" id="JANBPU010000768">
    <property type="protein sequence ID" value="KAJ1909354.1"/>
    <property type="molecule type" value="Genomic_DNA"/>
</dbReference>
<feature type="compositionally biased region" description="Polar residues" evidence="1">
    <location>
        <begin position="38"/>
        <end position="51"/>
    </location>
</feature>
<dbReference type="Proteomes" id="UP001150538">
    <property type="component" value="Unassembled WGS sequence"/>
</dbReference>
<keyword evidence="3" id="KW-1185">Reference proteome</keyword>
<feature type="compositionally biased region" description="Acidic residues" evidence="1">
    <location>
        <begin position="95"/>
        <end position="109"/>
    </location>
</feature>
<protein>
    <submittedName>
        <fullName evidence="2">Uncharacterized protein</fullName>
    </submittedName>
</protein>
<evidence type="ECO:0000313" key="2">
    <source>
        <dbReference type="EMBL" id="KAJ1909354.1"/>
    </source>
</evidence>
<proteinExistence type="predicted"/>
<feature type="compositionally biased region" description="Acidic residues" evidence="1">
    <location>
        <begin position="154"/>
        <end position="165"/>
    </location>
</feature>
<feature type="region of interest" description="Disordered" evidence="1">
    <location>
        <begin position="1"/>
        <end position="165"/>
    </location>
</feature>
<reference evidence="2" key="1">
    <citation type="submission" date="2022-07" db="EMBL/GenBank/DDBJ databases">
        <title>Phylogenomic reconstructions and comparative analyses of Kickxellomycotina fungi.</title>
        <authorList>
            <person name="Reynolds N.K."/>
            <person name="Stajich J.E."/>
            <person name="Barry K."/>
            <person name="Grigoriev I.V."/>
            <person name="Crous P."/>
            <person name="Smith M.E."/>
        </authorList>
    </citation>
    <scope>NUCLEOTIDE SEQUENCE</scope>
    <source>
        <strain evidence="2">NBRC 100468</strain>
    </source>
</reference>
<gene>
    <name evidence="2" type="ORF">H4219_006415</name>
</gene>